<dbReference type="PANTHER" id="PTHR34403">
    <property type="entry name" value="TOL-PAL SYSTEM PROTEIN TOLA"/>
    <property type="match status" value="1"/>
</dbReference>
<keyword evidence="2" id="KW-1133">Transmembrane helix</keyword>
<feature type="compositionally biased region" description="Low complexity" evidence="1">
    <location>
        <begin position="302"/>
        <end position="320"/>
    </location>
</feature>
<dbReference type="Proteomes" id="UP000658278">
    <property type="component" value="Unassembled WGS sequence"/>
</dbReference>
<feature type="compositionally biased region" description="Low complexity" evidence="1">
    <location>
        <begin position="13"/>
        <end position="22"/>
    </location>
</feature>
<feature type="compositionally biased region" description="Basic and acidic residues" evidence="1">
    <location>
        <begin position="321"/>
        <end position="330"/>
    </location>
</feature>
<accession>A0A934RD53</accession>
<dbReference type="InterPro" id="IPR050972">
    <property type="entry name" value="SDr-like"/>
</dbReference>
<keyword evidence="4" id="KW-1185">Reference proteome</keyword>
<comment type="caution">
    <text evidence="3">The sequence shown here is derived from an EMBL/GenBank/DDBJ whole genome shotgun (WGS) entry which is preliminary data.</text>
</comment>
<evidence type="ECO:0000256" key="1">
    <source>
        <dbReference type="SAM" id="MobiDB-lite"/>
    </source>
</evidence>
<keyword evidence="2" id="KW-0812">Transmembrane</keyword>
<feature type="region of interest" description="Disordered" evidence="1">
    <location>
        <begin position="1"/>
        <end position="333"/>
    </location>
</feature>
<organism evidence="3 4">
    <name type="scientific">Haloferula rosea</name>
    <dbReference type="NCBI Taxonomy" id="490093"/>
    <lineage>
        <taxon>Bacteria</taxon>
        <taxon>Pseudomonadati</taxon>
        <taxon>Verrucomicrobiota</taxon>
        <taxon>Verrucomicrobiia</taxon>
        <taxon>Verrucomicrobiales</taxon>
        <taxon>Verrucomicrobiaceae</taxon>
        <taxon>Haloferula</taxon>
    </lineage>
</organism>
<feature type="compositionally biased region" description="Basic and acidic residues" evidence="1">
    <location>
        <begin position="38"/>
        <end position="247"/>
    </location>
</feature>
<evidence type="ECO:0000313" key="3">
    <source>
        <dbReference type="EMBL" id="MBK1828385.1"/>
    </source>
</evidence>
<reference evidence="3" key="1">
    <citation type="submission" date="2021-01" db="EMBL/GenBank/DDBJ databases">
        <title>Modified the classification status of verrucomicrobia.</title>
        <authorList>
            <person name="Feng X."/>
        </authorList>
    </citation>
    <scope>NUCLEOTIDE SEQUENCE</scope>
    <source>
        <strain evidence="3">KCTC 22201</strain>
    </source>
</reference>
<sequence length="652" mass="69426">MDPIFGKPVLTEPVVPAQAAKPPVTPPALPPTAAADAMAREEAAAKAKAEAEAKAKAEAEAKAKAEAEAKAKAEAEAKAKAEAEAEAKAKAEAEAKAKAEAEAKAKAEAEAKAKAEAEAKAKAEAEENARAEAEAEAKAKAEAEAKAKAEAEAKAKAEAEEKAKTEAEEKAKAEAEENARAEAEAKAKAEAEAKAKAEAEENARAEAEAKAKAEAEAKAKAEAEAKAKAEAEAKAKAEAEAKARAAERAAQAPIDIMGTSTMPSVLPPGQDMGSREPARVSEPAAVPVEPAKEVPKETPQQAETPEPVVETPVESPVAAAEGEKAVGENRPRKKRSVPVGALVVLLLLAAVVVGAVMFVPKLLKSPDGPTGVQGTVNRELREKQYLEGGWEKDAREVLGRFLAAERSAGKAAYSIRGSELLEEMDDFYDGLRIDDSDTPEEAFAVFPLLMADKQRGIFMLTYDQPPVFELDEFFVPLSPLAVQHGVEDPGLLLATVARRSNFTAEPLKVHALFKRTPDGLRVDWETFVQTKYRTMRDFLELPAAGTRKVFRVIIAETVPENRRVPAGYRTYMIADPAYPKEDSARVNVAVDSEIGQALSILNWRGTKEGRATSKTATIELGWSHEATPQLEVTKFICWEFLGVGGEAIPSAR</sequence>
<dbReference type="AlphaFoldDB" id="A0A934RD53"/>
<gene>
    <name evidence="3" type="ORF">JIN81_15230</name>
</gene>
<keyword evidence="2" id="KW-0472">Membrane</keyword>
<evidence type="ECO:0000256" key="2">
    <source>
        <dbReference type="SAM" id="Phobius"/>
    </source>
</evidence>
<dbReference type="PANTHER" id="PTHR34403:SF16">
    <property type="entry name" value="GLYCINE, ALANINE AND ASPARAGINE-RICH PROTEIN-LIKE"/>
    <property type="match status" value="1"/>
</dbReference>
<name>A0A934RD53_9BACT</name>
<evidence type="ECO:0000313" key="4">
    <source>
        <dbReference type="Proteomes" id="UP000658278"/>
    </source>
</evidence>
<proteinExistence type="predicted"/>
<dbReference type="EMBL" id="JAENII010000013">
    <property type="protein sequence ID" value="MBK1828385.1"/>
    <property type="molecule type" value="Genomic_DNA"/>
</dbReference>
<protein>
    <submittedName>
        <fullName evidence="3">Uncharacterized protein</fullName>
    </submittedName>
</protein>
<feature type="transmembrane region" description="Helical" evidence="2">
    <location>
        <begin position="339"/>
        <end position="359"/>
    </location>
</feature>